<dbReference type="EMBL" id="JANBOI010000286">
    <property type="protein sequence ID" value="KAJ1731832.1"/>
    <property type="molecule type" value="Genomic_DNA"/>
</dbReference>
<keyword evidence="3" id="KW-1185">Reference proteome</keyword>
<organism evidence="2 3">
    <name type="scientific">Coemansia biformis</name>
    <dbReference type="NCBI Taxonomy" id="1286918"/>
    <lineage>
        <taxon>Eukaryota</taxon>
        <taxon>Fungi</taxon>
        <taxon>Fungi incertae sedis</taxon>
        <taxon>Zoopagomycota</taxon>
        <taxon>Kickxellomycotina</taxon>
        <taxon>Kickxellomycetes</taxon>
        <taxon>Kickxellales</taxon>
        <taxon>Kickxellaceae</taxon>
        <taxon>Coemansia</taxon>
    </lineage>
</organism>
<feature type="compositionally biased region" description="Low complexity" evidence="1">
    <location>
        <begin position="106"/>
        <end position="118"/>
    </location>
</feature>
<feature type="non-terminal residue" evidence="2">
    <location>
        <position position="1"/>
    </location>
</feature>
<feature type="compositionally biased region" description="Low complexity" evidence="1">
    <location>
        <begin position="189"/>
        <end position="200"/>
    </location>
</feature>
<gene>
    <name evidence="2" type="ORF">LPJ61_002340</name>
</gene>
<name>A0A9W7YEQ2_9FUNG</name>
<evidence type="ECO:0000313" key="2">
    <source>
        <dbReference type="EMBL" id="KAJ1731832.1"/>
    </source>
</evidence>
<sequence>LPAPRRPVGGDGVHGGRQPDGRGDQQPDDGGADCNSVPRDAGGPGASARKGGDPPGHQVGQRAAVAQGRDQADGLWVLRAADGEHGEAHDDGGDAVLDVARGGDAQGVRAQGGRVVAGHHGDRDGGGRAAVSEREPAAGALFDCDDRHAQDPEPREPVVGVPGLPRAGAPGDAGEAPQHYGAPAPPVPAKGGPAALAGAAYSRSPRGNPHRAAL</sequence>
<reference evidence="2" key="1">
    <citation type="submission" date="2022-07" db="EMBL/GenBank/DDBJ databases">
        <title>Phylogenomic reconstructions and comparative analyses of Kickxellomycotina fungi.</title>
        <authorList>
            <person name="Reynolds N.K."/>
            <person name="Stajich J.E."/>
            <person name="Barry K."/>
            <person name="Grigoriev I.V."/>
            <person name="Crous P."/>
            <person name="Smith M.E."/>
        </authorList>
    </citation>
    <scope>NUCLEOTIDE SEQUENCE</scope>
    <source>
        <strain evidence="2">BCRC 34381</strain>
    </source>
</reference>
<dbReference type="Proteomes" id="UP001143981">
    <property type="component" value="Unassembled WGS sequence"/>
</dbReference>
<feature type="compositionally biased region" description="Low complexity" evidence="1">
    <location>
        <begin position="157"/>
        <end position="166"/>
    </location>
</feature>
<accession>A0A9W7YEQ2</accession>
<proteinExistence type="predicted"/>
<protein>
    <submittedName>
        <fullName evidence="2">Uncharacterized protein</fullName>
    </submittedName>
</protein>
<feature type="compositionally biased region" description="Basic and acidic residues" evidence="1">
    <location>
        <begin position="81"/>
        <end position="92"/>
    </location>
</feature>
<evidence type="ECO:0000256" key="1">
    <source>
        <dbReference type="SAM" id="MobiDB-lite"/>
    </source>
</evidence>
<comment type="caution">
    <text evidence="2">The sequence shown here is derived from an EMBL/GenBank/DDBJ whole genome shotgun (WGS) entry which is preliminary data.</text>
</comment>
<feature type="compositionally biased region" description="Basic and acidic residues" evidence="1">
    <location>
        <begin position="144"/>
        <end position="156"/>
    </location>
</feature>
<feature type="region of interest" description="Disordered" evidence="1">
    <location>
        <begin position="1"/>
        <end position="214"/>
    </location>
</feature>
<dbReference type="AlphaFoldDB" id="A0A9W7YEQ2"/>
<feature type="non-terminal residue" evidence="2">
    <location>
        <position position="214"/>
    </location>
</feature>
<evidence type="ECO:0000313" key="3">
    <source>
        <dbReference type="Proteomes" id="UP001143981"/>
    </source>
</evidence>
<feature type="compositionally biased region" description="Basic and acidic residues" evidence="1">
    <location>
        <begin position="119"/>
        <end position="136"/>
    </location>
</feature>